<protein>
    <recommendedName>
        <fullName evidence="6">DUF2110 family protein</fullName>
    </recommendedName>
</protein>
<dbReference type="Pfam" id="PF24872">
    <property type="entry name" value="DUF2110_N"/>
    <property type="match status" value="1"/>
</dbReference>
<organism evidence="4 5">
    <name type="scientific">Thermococcus sibiricus</name>
    <dbReference type="NCBI Taxonomy" id="172049"/>
    <lineage>
        <taxon>Archaea</taxon>
        <taxon>Methanobacteriati</taxon>
        <taxon>Methanobacteriota</taxon>
        <taxon>Thermococci</taxon>
        <taxon>Thermococcales</taxon>
        <taxon>Thermococcaceae</taxon>
        <taxon>Thermococcus</taxon>
    </lineage>
</organism>
<sequence length="250" mass="28521">MNCGDDNMEIIILEKIYGDRSGFQKLDKKLDSLIGDLEVSWKIGITQKQWVKITLEGEDTEISTNLIREEFGEVPYKLNSIKEGETYKGRFIDLGKVGYGVYTDIGVFSPTPKDALIPLYYLKSIFGEKPVRQMIREFGWVDYLPIEIKIKKVEFGTREVEAEFTEEQIKRIEKWLSDGHDKIFVTGTISENIEKALLETGHSRDVIRLEELGLMETLLILKKGTQAPGIIKEIGPYVRSATFGAIKFSE</sequence>
<proteinExistence type="predicted"/>
<feature type="domain" description="DUF2110" evidence="1">
    <location>
        <begin position="82"/>
        <end position="175"/>
    </location>
</feature>
<dbReference type="PIRSF" id="PIRSF019322">
    <property type="entry name" value="UCP019322"/>
    <property type="match status" value="1"/>
</dbReference>
<evidence type="ECO:0000313" key="5">
    <source>
        <dbReference type="Proteomes" id="UP000053911"/>
    </source>
</evidence>
<dbReference type="EMBL" id="LGFD01000019">
    <property type="protein sequence ID" value="KUK17596.1"/>
    <property type="molecule type" value="Genomic_DNA"/>
</dbReference>
<dbReference type="Proteomes" id="UP000053911">
    <property type="component" value="Unassembled WGS sequence"/>
</dbReference>
<dbReference type="InterPro" id="IPR056758">
    <property type="entry name" value="DUF2110_N"/>
</dbReference>
<evidence type="ECO:0008006" key="6">
    <source>
        <dbReference type="Google" id="ProtNLM"/>
    </source>
</evidence>
<evidence type="ECO:0000313" key="4">
    <source>
        <dbReference type="EMBL" id="KUK17596.1"/>
    </source>
</evidence>
<dbReference type="InterPro" id="IPR056756">
    <property type="entry name" value="DUF2110_central"/>
</dbReference>
<dbReference type="AlphaFoldDB" id="A0A101ELI4"/>
<feature type="domain" description="DUF2110" evidence="2">
    <location>
        <begin position="9"/>
        <end position="76"/>
    </location>
</feature>
<evidence type="ECO:0000259" key="3">
    <source>
        <dbReference type="Pfam" id="PF24873"/>
    </source>
</evidence>
<dbReference type="PATRIC" id="fig|172049.5.peg.2042"/>
<name>A0A101ELI4_9EURY</name>
<dbReference type="Pfam" id="PF24873">
    <property type="entry name" value="DUF2110_C"/>
    <property type="match status" value="1"/>
</dbReference>
<gene>
    <name evidence="4" type="ORF">XD54_1108</name>
</gene>
<evidence type="ECO:0000259" key="1">
    <source>
        <dbReference type="Pfam" id="PF09883"/>
    </source>
</evidence>
<dbReference type="InterPro" id="IPR056757">
    <property type="entry name" value="DUF2110_C"/>
</dbReference>
<feature type="domain" description="DUF2110" evidence="3">
    <location>
        <begin position="180"/>
        <end position="246"/>
    </location>
</feature>
<accession>A0A101ELI4</accession>
<reference evidence="5" key="1">
    <citation type="journal article" date="2015" name="MBio">
        <title>Genome-Resolved Metagenomic Analysis Reveals Roles for Candidate Phyla and Other Microbial Community Members in Biogeochemical Transformations in Oil Reservoirs.</title>
        <authorList>
            <person name="Hu P."/>
            <person name="Tom L."/>
            <person name="Singh A."/>
            <person name="Thomas B.C."/>
            <person name="Baker B.J."/>
            <person name="Piceno Y.M."/>
            <person name="Andersen G.L."/>
            <person name="Banfield J.F."/>
        </authorList>
    </citation>
    <scope>NUCLEOTIDE SEQUENCE [LARGE SCALE GENOMIC DNA]</scope>
</reference>
<evidence type="ECO:0000259" key="2">
    <source>
        <dbReference type="Pfam" id="PF24872"/>
    </source>
</evidence>
<comment type="caution">
    <text evidence="4">The sequence shown here is derived from an EMBL/GenBank/DDBJ whole genome shotgun (WGS) entry which is preliminary data.</text>
</comment>
<dbReference type="InterPro" id="IPR016757">
    <property type="entry name" value="UCP019322"/>
</dbReference>
<dbReference type="Pfam" id="PF09883">
    <property type="entry name" value="DUF2110"/>
    <property type="match status" value="1"/>
</dbReference>